<evidence type="ECO:0000313" key="9">
    <source>
        <dbReference type="Proteomes" id="UP000198623"/>
    </source>
</evidence>
<sequence length="306" mass="34195">MQILVVDDNRLIREMVSAIIANEGYTPFTATGAKEAHTVLDTTDIDLILMDVEMSDINGFELTRQIRQRLKEHWIPIIFLTGKTNEEHLVEGIDAGGDDYLTKPVNSTVLSAKIRAMARIAQMKAALDEANQQLLKLTHVDALTDAINRRGMDEALDRAWRITQREKTELSLVLIDIDHFKAYNDNYGHPQGDICLKTFSKTIQAQLFRAGDLLARYGGEEFLLILPNTPIEGAKMLCERIIEALAEVNLVHAFSATRPHVTASFGISSTLGNAKNTAELIEQADKALYISKESGRNRFTHYLEAS</sequence>
<dbReference type="InterPro" id="IPR000160">
    <property type="entry name" value="GGDEF_dom"/>
</dbReference>
<dbReference type="Gene3D" id="3.30.70.270">
    <property type="match status" value="1"/>
</dbReference>
<evidence type="ECO:0000313" key="8">
    <source>
        <dbReference type="EMBL" id="SFG00165.1"/>
    </source>
</evidence>
<dbReference type="SUPFAM" id="SSF52172">
    <property type="entry name" value="CheY-like"/>
    <property type="match status" value="1"/>
</dbReference>
<protein>
    <recommendedName>
        <fullName evidence="2">diguanylate cyclase</fullName>
        <ecNumber evidence="2">2.7.7.65</ecNumber>
    </recommendedName>
</protein>
<evidence type="ECO:0000259" key="6">
    <source>
        <dbReference type="PROSITE" id="PS50110"/>
    </source>
</evidence>
<dbReference type="GO" id="GO:0005886">
    <property type="term" value="C:plasma membrane"/>
    <property type="evidence" value="ECO:0007669"/>
    <property type="project" value="TreeGrafter"/>
</dbReference>
<dbReference type="OrthoDB" id="9812260at2"/>
<dbReference type="InterPro" id="IPR043128">
    <property type="entry name" value="Rev_trsase/Diguanyl_cyclase"/>
</dbReference>
<dbReference type="Gene3D" id="3.40.50.2300">
    <property type="match status" value="1"/>
</dbReference>
<evidence type="ECO:0000256" key="4">
    <source>
        <dbReference type="PROSITE-ProRule" id="PRU00169"/>
    </source>
</evidence>
<evidence type="ECO:0000256" key="2">
    <source>
        <dbReference type="ARBA" id="ARBA00012528"/>
    </source>
</evidence>
<dbReference type="EC" id="2.7.7.65" evidence="2"/>
<dbReference type="NCBIfam" id="TIGR00254">
    <property type="entry name" value="GGDEF"/>
    <property type="match status" value="1"/>
</dbReference>
<dbReference type="RefSeq" id="WP_090725098.1">
    <property type="nucleotide sequence ID" value="NZ_FOOU01000002.1"/>
</dbReference>
<dbReference type="GO" id="GO:1902201">
    <property type="term" value="P:negative regulation of bacterial-type flagellum-dependent cell motility"/>
    <property type="evidence" value="ECO:0007669"/>
    <property type="project" value="TreeGrafter"/>
</dbReference>
<feature type="modified residue" description="4-aspartylphosphate" evidence="4">
    <location>
        <position position="51"/>
    </location>
</feature>
<dbReference type="AlphaFoldDB" id="A0A1I2N8C3"/>
<dbReference type="InterPro" id="IPR011006">
    <property type="entry name" value="CheY-like_superfamily"/>
</dbReference>
<dbReference type="EMBL" id="FOOU01000002">
    <property type="protein sequence ID" value="SFG00165.1"/>
    <property type="molecule type" value="Genomic_DNA"/>
</dbReference>
<feature type="domain" description="Response regulatory" evidence="6">
    <location>
        <begin position="2"/>
        <end position="118"/>
    </location>
</feature>
<evidence type="ECO:0000256" key="3">
    <source>
        <dbReference type="ARBA" id="ARBA00034247"/>
    </source>
</evidence>
<dbReference type="SMART" id="SM00448">
    <property type="entry name" value="REC"/>
    <property type="match status" value="1"/>
</dbReference>
<keyword evidence="9" id="KW-1185">Reference proteome</keyword>
<dbReference type="PANTHER" id="PTHR45138:SF9">
    <property type="entry name" value="DIGUANYLATE CYCLASE DGCM-RELATED"/>
    <property type="match status" value="1"/>
</dbReference>
<name>A0A1I2N8C3_9GAMM</name>
<evidence type="ECO:0000256" key="5">
    <source>
        <dbReference type="SAM" id="Coils"/>
    </source>
</evidence>
<feature type="coiled-coil region" evidence="5">
    <location>
        <begin position="113"/>
        <end position="140"/>
    </location>
</feature>
<organism evidence="8 9">
    <name type="scientific">Neptunomonas qingdaonensis</name>
    <dbReference type="NCBI Taxonomy" id="1045558"/>
    <lineage>
        <taxon>Bacteria</taxon>
        <taxon>Pseudomonadati</taxon>
        <taxon>Pseudomonadota</taxon>
        <taxon>Gammaproteobacteria</taxon>
        <taxon>Oceanospirillales</taxon>
        <taxon>Oceanospirillaceae</taxon>
        <taxon>Neptunomonas</taxon>
    </lineage>
</organism>
<dbReference type="SUPFAM" id="SSF55073">
    <property type="entry name" value="Nucleotide cyclase"/>
    <property type="match status" value="1"/>
</dbReference>
<dbReference type="PROSITE" id="PS50110">
    <property type="entry name" value="RESPONSE_REGULATORY"/>
    <property type="match status" value="1"/>
</dbReference>
<dbReference type="STRING" id="1045558.SAMN05216175_102367"/>
<evidence type="ECO:0000256" key="1">
    <source>
        <dbReference type="ARBA" id="ARBA00001946"/>
    </source>
</evidence>
<comment type="catalytic activity">
    <reaction evidence="3">
        <text>2 GTP = 3',3'-c-di-GMP + 2 diphosphate</text>
        <dbReference type="Rhea" id="RHEA:24898"/>
        <dbReference type="ChEBI" id="CHEBI:33019"/>
        <dbReference type="ChEBI" id="CHEBI:37565"/>
        <dbReference type="ChEBI" id="CHEBI:58805"/>
        <dbReference type="EC" id="2.7.7.65"/>
    </reaction>
</comment>
<keyword evidence="5" id="KW-0175">Coiled coil</keyword>
<dbReference type="InterPro" id="IPR029787">
    <property type="entry name" value="Nucleotide_cyclase"/>
</dbReference>
<dbReference type="Proteomes" id="UP000198623">
    <property type="component" value="Unassembled WGS sequence"/>
</dbReference>
<dbReference type="PANTHER" id="PTHR45138">
    <property type="entry name" value="REGULATORY COMPONENTS OF SENSORY TRANSDUCTION SYSTEM"/>
    <property type="match status" value="1"/>
</dbReference>
<dbReference type="GO" id="GO:0000160">
    <property type="term" value="P:phosphorelay signal transduction system"/>
    <property type="evidence" value="ECO:0007669"/>
    <property type="project" value="InterPro"/>
</dbReference>
<gene>
    <name evidence="8" type="ORF">SAMN05216175_102367</name>
</gene>
<keyword evidence="4" id="KW-0597">Phosphoprotein</keyword>
<accession>A0A1I2N8C3</accession>
<dbReference type="GO" id="GO:0052621">
    <property type="term" value="F:diguanylate cyclase activity"/>
    <property type="evidence" value="ECO:0007669"/>
    <property type="project" value="UniProtKB-EC"/>
</dbReference>
<dbReference type="FunFam" id="3.30.70.270:FF:000001">
    <property type="entry name" value="Diguanylate cyclase domain protein"/>
    <property type="match status" value="1"/>
</dbReference>
<dbReference type="Pfam" id="PF00072">
    <property type="entry name" value="Response_reg"/>
    <property type="match status" value="1"/>
</dbReference>
<comment type="cofactor">
    <cofactor evidence="1">
        <name>Mg(2+)</name>
        <dbReference type="ChEBI" id="CHEBI:18420"/>
    </cofactor>
</comment>
<dbReference type="GO" id="GO:0043709">
    <property type="term" value="P:cell adhesion involved in single-species biofilm formation"/>
    <property type="evidence" value="ECO:0007669"/>
    <property type="project" value="TreeGrafter"/>
</dbReference>
<dbReference type="SMART" id="SM00267">
    <property type="entry name" value="GGDEF"/>
    <property type="match status" value="1"/>
</dbReference>
<proteinExistence type="predicted"/>
<dbReference type="Pfam" id="PF00990">
    <property type="entry name" value="GGDEF"/>
    <property type="match status" value="1"/>
</dbReference>
<reference evidence="9" key="1">
    <citation type="submission" date="2016-10" db="EMBL/GenBank/DDBJ databases">
        <authorList>
            <person name="Varghese N."/>
            <person name="Submissions S."/>
        </authorList>
    </citation>
    <scope>NUCLEOTIDE SEQUENCE [LARGE SCALE GENOMIC DNA]</scope>
    <source>
        <strain evidence="9">CGMCC 1.10971</strain>
    </source>
</reference>
<dbReference type="CDD" id="cd17574">
    <property type="entry name" value="REC_OmpR"/>
    <property type="match status" value="1"/>
</dbReference>
<evidence type="ECO:0000259" key="7">
    <source>
        <dbReference type="PROSITE" id="PS50887"/>
    </source>
</evidence>
<dbReference type="CDD" id="cd01949">
    <property type="entry name" value="GGDEF"/>
    <property type="match status" value="1"/>
</dbReference>
<feature type="domain" description="GGDEF" evidence="7">
    <location>
        <begin position="168"/>
        <end position="304"/>
    </location>
</feature>
<dbReference type="InterPro" id="IPR050469">
    <property type="entry name" value="Diguanylate_Cyclase"/>
</dbReference>
<dbReference type="PROSITE" id="PS50887">
    <property type="entry name" value="GGDEF"/>
    <property type="match status" value="1"/>
</dbReference>
<dbReference type="InterPro" id="IPR001789">
    <property type="entry name" value="Sig_transdc_resp-reg_receiver"/>
</dbReference>